<dbReference type="CDD" id="cd16922">
    <property type="entry name" value="HATPase_EvgS-ArcB-TorS-like"/>
    <property type="match status" value="1"/>
</dbReference>
<dbReference type="SUPFAM" id="SSF47226">
    <property type="entry name" value="Histidine-containing phosphotransfer domain, HPT domain"/>
    <property type="match status" value="1"/>
</dbReference>
<evidence type="ECO:0000259" key="9">
    <source>
        <dbReference type="PROSITE" id="PS50110"/>
    </source>
</evidence>
<dbReference type="EC" id="2.7.13.3" evidence="2"/>
<dbReference type="PROSITE" id="PS50109">
    <property type="entry name" value="HIS_KIN"/>
    <property type="match status" value="1"/>
</dbReference>
<dbReference type="InterPro" id="IPR036890">
    <property type="entry name" value="HATPase_C_sf"/>
</dbReference>
<comment type="catalytic activity">
    <reaction evidence="1">
        <text>ATP + protein L-histidine = ADP + protein N-phospho-L-histidine.</text>
        <dbReference type="EC" id="2.7.13.3"/>
    </reaction>
</comment>
<evidence type="ECO:0000259" key="10">
    <source>
        <dbReference type="PROSITE" id="PS50894"/>
    </source>
</evidence>
<dbReference type="CDD" id="cd00082">
    <property type="entry name" value="HisKA"/>
    <property type="match status" value="1"/>
</dbReference>
<evidence type="ECO:0000256" key="5">
    <source>
        <dbReference type="PROSITE-ProRule" id="PRU00110"/>
    </source>
</evidence>
<dbReference type="InterPro" id="IPR004358">
    <property type="entry name" value="Sig_transdc_His_kin-like_C"/>
</dbReference>
<dbReference type="FunFam" id="3.30.565.10:FF:000010">
    <property type="entry name" value="Sensor histidine kinase RcsC"/>
    <property type="match status" value="1"/>
</dbReference>
<feature type="transmembrane region" description="Helical" evidence="7">
    <location>
        <begin position="21"/>
        <end position="38"/>
    </location>
</feature>
<organism evidence="11 12">
    <name type="scientific">Roseicella frigidaeris</name>
    <dbReference type="NCBI Taxonomy" id="2230885"/>
    <lineage>
        <taxon>Bacteria</taxon>
        <taxon>Pseudomonadati</taxon>
        <taxon>Pseudomonadota</taxon>
        <taxon>Alphaproteobacteria</taxon>
        <taxon>Acetobacterales</taxon>
        <taxon>Roseomonadaceae</taxon>
        <taxon>Roseicella</taxon>
    </lineage>
</organism>
<dbReference type="Gene3D" id="1.10.287.130">
    <property type="match status" value="1"/>
</dbReference>
<dbReference type="InterPro" id="IPR036097">
    <property type="entry name" value="HisK_dim/P_sf"/>
</dbReference>
<evidence type="ECO:0000256" key="6">
    <source>
        <dbReference type="PROSITE-ProRule" id="PRU00169"/>
    </source>
</evidence>
<keyword evidence="11" id="KW-0418">Kinase</keyword>
<comment type="caution">
    <text evidence="11">The sequence shown here is derived from an EMBL/GenBank/DDBJ whole genome shotgun (WGS) entry which is preliminary data.</text>
</comment>
<dbReference type="InterPro" id="IPR003661">
    <property type="entry name" value="HisK_dim/P_dom"/>
</dbReference>
<feature type="modified residue" description="Phosphohistidine" evidence="5">
    <location>
        <position position="765"/>
    </location>
</feature>
<protein>
    <recommendedName>
        <fullName evidence="2">histidine kinase</fullName>
        <ecNumber evidence="2">2.7.13.3</ecNumber>
    </recommendedName>
</protein>
<dbReference type="InterPro" id="IPR003594">
    <property type="entry name" value="HATPase_dom"/>
</dbReference>
<evidence type="ECO:0000256" key="1">
    <source>
        <dbReference type="ARBA" id="ARBA00000085"/>
    </source>
</evidence>
<evidence type="ECO:0000313" key="12">
    <source>
        <dbReference type="Proteomes" id="UP000249065"/>
    </source>
</evidence>
<gene>
    <name evidence="11" type="ORF">DOO78_03125</name>
</gene>
<dbReference type="SUPFAM" id="SSF47384">
    <property type="entry name" value="Homodimeric domain of signal transducing histidine kinase"/>
    <property type="match status" value="1"/>
</dbReference>
<dbReference type="InterPro" id="IPR011006">
    <property type="entry name" value="CheY-like_superfamily"/>
</dbReference>
<name>A0A327MB04_9PROT</name>
<dbReference type="SUPFAM" id="SSF52172">
    <property type="entry name" value="CheY-like"/>
    <property type="match status" value="1"/>
</dbReference>
<dbReference type="AlphaFoldDB" id="A0A327MB04"/>
<feature type="transmembrane region" description="Helical" evidence="7">
    <location>
        <begin position="117"/>
        <end position="135"/>
    </location>
</feature>
<dbReference type="PANTHER" id="PTHR45339">
    <property type="entry name" value="HYBRID SIGNAL TRANSDUCTION HISTIDINE KINASE J"/>
    <property type="match status" value="1"/>
</dbReference>
<dbReference type="PROSITE" id="PS50894">
    <property type="entry name" value="HPT"/>
    <property type="match status" value="1"/>
</dbReference>
<dbReference type="CDD" id="cd17546">
    <property type="entry name" value="REC_hyHK_CKI1_RcsC-like"/>
    <property type="match status" value="1"/>
</dbReference>
<dbReference type="PRINTS" id="PR00344">
    <property type="entry name" value="BCTRLSENSOR"/>
</dbReference>
<reference evidence="12" key="1">
    <citation type="submission" date="2018-06" db="EMBL/GenBank/DDBJ databases">
        <authorList>
            <person name="Khan S.A."/>
        </authorList>
    </citation>
    <scope>NUCLEOTIDE SEQUENCE [LARGE SCALE GENOMIC DNA]</scope>
    <source>
        <strain evidence="12">DB-1506</strain>
    </source>
</reference>
<evidence type="ECO:0000259" key="8">
    <source>
        <dbReference type="PROSITE" id="PS50109"/>
    </source>
</evidence>
<dbReference type="PROSITE" id="PS50110">
    <property type="entry name" value="RESPONSE_REGULATORY"/>
    <property type="match status" value="1"/>
</dbReference>
<keyword evidence="3 6" id="KW-0597">Phosphoprotein</keyword>
<proteinExistence type="predicted"/>
<dbReference type="InterPro" id="IPR008207">
    <property type="entry name" value="Sig_transdc_His_kin_Hpt_dom"/>
</dbReference>
<keyword evidence="7" id="KW-0812">Transmembrane</keyword>
<feature type="domain" description="Histidine kinase" evidence="8">
    <location>
        <begin position="188"/>
        <end position="409"/>
    </location>
</feature>
<dbReference type="SMART" id="SM00388">
    <property type="entry name" value="HisKA"/>
    <property type="match status" value="1"/>
</dbReference>
<dbReference type="SMART" id="SM00448">
    <property type="entry name" value="REC"/>
    <property type="match status" value="1"/>
</dbReference>
<dbReference type="Pfam" id="PF00072">
    <property type="entry name" value="Response_reg"/>
    <property type="match status" value="1"/>
</dbReference>
<dbReference type="EMBL" id="QLIX01000002">
    <property type="protein sequence ID" value="RAI60100.1"/>
    <property type="molecule type" value="Genomic_DNA"/>
</dbReference>
<feature type="transmembrane region" description="Helical" evidence="7">
    <location>
        <begin position="75"/>
        <end position="97"/>
    </location>
</feature>
<dbReference type="Pfam" id="PF00512">
    <property type="entry name" value="HisKA"/>
    <property type="match status" value="1"/>
</dbReference>
<keyword evidence="11" id="KW-0808">Transferase</keyword>
<sequence length="824" mass="85482">MRAPILGRARGRVGTEQEMSVNRLAFTAVFALYLPTLGAPILRMGLPLLVVWALCGLFIALHIRLRPEPNTPRRAFALLLDIGVLSGFLHLGGAHAAPFFPVYLWIALGNGFRFGPAWLLAGMLAFIAGFGAVAVTTPYWQAIPELAIGLLVGPVILALYAGRLIRKLSQARLAAEQASEAKTRFLAGVSHELRTPLNAIIGMGGLLRGTALDREQQEMAQTIDLAARGLLGEINGLLDISRIEAGATVMRSESVDLPSLLAEARGLLLAQAREKGLRLRLHVTPRTPTRILSDASILRDLLLNLGGNAVKFTTVGSVTIALDAEPGEGDALHLRLEVSDTGIGINESAQARIFERFAQADETIMGRFGGTGLGLALCKGLVELAGGTIGVRSQPGAGSCFHVLFPVRRDPGLAESPPPPQALLLGPDAAALAGLAAALAGLGVAPLTRTVTPATFAALWGGDGPSPRMLVACIGEGAAPATEEIAAGLRGTGPTAEMLVFALGGEAGPGLPDQLRRRQVASILPAEPGAADWAMPLALAGALLPRLRMAAPSPGGAAVAPMRVLVADDNRVNRLVVQKILDREGHRVTLVSDGEAALDALEAGEFDLVLMDLNMPGTDGITATKLYRFNALGRPHVPILGLTADATPEAAQRCREAGMDGCLVKPIEPAQLAAAVAAYAPDAAGPPEAGAPAPAVTRIEAHPRFRPSLPPALDPAVTADLIALGGRRFAADLARDFVTDASDLLDGIEAALDQGDVARFRAAAHGLRSSAANIGARGLFALGSAAEALPAIEVAKAGRQQVALMREELERVRAAGQAAADGAA</sequence>
<dbReference type="Pfam" id="PF01627">
    <property type="entry name" value="Hpt"/>
    <property type="match status" value="1"/>
</dbReference>
<evidence type="ECO:0000256" key="7">
    <source>
        <dbReference type="SAM" id="Phobius"/>
    </source>
</evidence>
<evidence type="ECO:0000313" key="11">
    <source>
        <dbReference type="EMBL" id="RAI60100.1"/>
    </source>
</evidence>
<dbReference type="InterPro" id="IPR036641">
    <property type="entry name" value="HPT_dom_sf"/>
</dbReference>
<accession>A0A327MB04</accession>
<keyword evidence="12" id="KW-1185">Reference proteome</keyword>
<evidence type="ECO:0000256" key="4">
    <source>
        <dbReference type="ARBA" id="ARBA00023012"/>
    </source>
</evidence>
<dbReference type="Gene3D" id="3.30.565.10">
    <property type="entry name" value="Histidine kinase-like ATPase, C-terminal domain"/>
    <property type="match status" value="1"/>
</dbReference>
<dbReference type="SUPFAM" id="SSF55874">
    <property type="entry name" value="ATPase domain of HSP90 chaperone/DNA topoisomerase II/histidine kinase"/>
    <property type="match status" value="1"/>
</dbReference>
<keyword evidence="4" id="KW-0902">Two-component regulatory system</keyword>
<dbReference type="InterPro" id="IPR005467">
    <property type="entry name" value="His_kinase_dom"/>
</dbReference>
<dbReference type="Gene3D" id="1.20.120.160">
    <property type="entry name" value="HPT domain"/>
    <property type="match status" value="1"/>
</dbReference>
<dbReference type="InterPro" id="IPR001789">
    <property type="entry name" value="Sig_transdc_resp-reg_receiver"/>
</dbReference>
<keyword evidence="7" id="KW-0472">Membrane</keyword>
<feature type="domain" description="Response regulatory" evidence="9">
    <location>
        <begin position="563"/>
        <end position="680"/>
    </location>
</feature>
<feature type="transmembrane region" description="Helical" evidence="7">
    <location>
        <begin position="44"/>
        <end position="63"/>
    </location>
</feature>
<dbReference type="GO" id="GO:0005886">
    <property type="term" value="C:plasma membrane"/>
    <property type="evidence" value="ECO:0007669"/>
    <property type="project" value="UniProtKB-SubCell"/>
</dbReference>
<dbReference type="SMART" id="SM00387">
    <property type="entry name" value="HATPase_c"/>
    <property type="match status" value="1"/>
</dbReference>
<evidence type="ECO:0000256" key="3">
    <source>
        <dbReference type="ARBA" id="ARBA00022553"/>
    </source>
</evidence>
<feature type="domain" description="HPt" evidence="10">
    <location>
        <begin position="726"/>
        <end position="819"/>
    </location>
</feature>
<dbReference type="Pfam" id="PF02518">
    <property type="entry name" value="HATPase_c"/>
    <property type="match status" value="1"/>
</dbReference>
<dbReference type="Proteomes" id="UP000249065">
    <property type="component" value="Unassembled WGS sequence"/>
</dbReference>
<dbReference type="Gene3D" id="3.40.50.2300">
    <property type="match status" value="1"/>
</dbReference>
<keyword evidence="7" id="KW-1133">Transmembrane helix</keyword>
<feature type="modified residue" description="4-aspartylphosphate" evidence="6">
    <location>
        <position position="612"/>
    </location>
</feature>
<feature type="transmembrane region" description="Helical" evidence="7">
    <location>
        <begin position="142"/>
        <end position="162"/>
    </location>
</feature>
<evidence type="ECO:0000256" key="2">
    <source>
        <dbReference type="ARBA" id="ARBA00012438"/>
    </source>
</evidence>
<dbReference type="GO" id="GO:0000155">
    <property type="term" value="F:phosphorelay sensor kinase activity"/>
    <property type="evidence" value="ECO:0007669"/>
    <property type="project" value="InterPro"/>
</dbReference>
<dbReference type="GO" id="GO:0005524">
    <property type="term" value="F:ATP binding"/>
    <property type="evidence" value="ECO:0007669"/>
    <property type="project" value="UniProtKB-KW"/>
</dbReference>
<dbReference type="PANTHER" id="PTHR45339:SF5">
    <property type="entry name" value="HISTIDINE KINASE"/>
    <property type="match status" value="1"/>
</dbReference>